<evidence type="ECO:0000313" key="1">
    <source>
        <dbReference type="EMBL" id="MBQ0932494.1"/>
    </source>
</evidence>
<dbReference type="RefSeq" id="WP_210856086.1">
    <property type="nucleotide sequence ID" value="NZ_JAGQDD010000016.1"/>
</dbReference>
<accession>A0A941BMP8</accession>
<keyword evidence="2" id="KW-1185">Reference proteome</keyword>
<proteinExistence type="predicted"/>
<dbReference type="InterPro" id="IPR006311">
    <property type="entry name" value="TAT_signal"/>
</dbReference>
<organism evidence="1 2">
    <name type="scientific">Ideonella alba</name>
    <dbReference type="NCBI Taxonomy" id="2824118"/>
    <lineage>
        <taxon>Bacteria</taxon>
        <taxon>Pseudomonadati</taxon>
        <taxon>Pseudomonadota</taxon>
        <taxon>Betaproteobacteria</taxon>
        <taxon>Burkholderiales</taxon>
        <taxon>Sphaerotilaceae</taxon>
        <taxon>Ideonella</taxon>
    </lineage>
</organism>
<dbReference type="Proteomes" id="UP000676246">
    <property type="component" value="Unassembled WGS sequence"/>
</dbReference>
<dbReference type="EMBL" id="JAGQDD010000016">
    <property type="protein sequence ID" value="MBQ0932494.1"/>
    <property type="molecule type" value="Genomic_DNA"/>
</dbReference>
<protein>
    <recommendedName>
        <fullName evidence="3">DUF2846 domain-containing protein</fullName>
    </recommendedName>
</protein>
<sequence length="180" mass="19414">MSSDRRKFLTVALGGTALLTTGCMTKPLRPANADGTYCYRIGKSYRPKLTCTTGPVPSAQVESQARDFGGSADRLTVYLVRKRWGDTEHVISVSTPGAAPAQTVPESFARLRLAPGQHVLTATWPEGTAGLEISGKAGEVLVVEVIGQVWVWGSKYRLEPGTIDDARERTRNLRLVADVG</sequence>
<dbReference type="AlphaFoldDB" id="A0A941BMP8"/>
<comment type="caution">
    <text evidence="1">The sequence shown here is derived from an EMBL/GenBank/DDBJ whole genome shotgun (WGS) entry which is preliminary data.</text>
</comment>
<reference evidence="1 2" key="1">
    <citation type="submission" date="2021-04" db="EMBL/GenBank/DDBJ databases">
        <title>The genome sequence of Ideonella sp. 3Y2.</title>
        <authorList>
            <person name="Liu Y."/>
        </authorList>
    </citation>
    <scope>NUCLEOTIDE SEQUENCE [LARGE SCALE GENOMIC DNA]</scope>
    <source>
        <strain evidence="1 2">3Y2</strain>
    </source>
</reference>
<gene>
    <name evidence="1" type="ORF">KAK03_18610</name>
</gene>
<name>A0A941BMP8_9BURK</name>
<dbReference type="PROSITE" id="PS51257">
    <property type="entry name" value="PROKAR_LIPOPROTEIN"/>
    <property type="match status" value="1"/>
</dbReference>
<evidence type="ECO:0008006" key="3">
    <source>
        <dbReference type="Google" id="ProtNLM"/>
    </source>
</evidence>
<evidence type="ECO:0000313" key="2">
    <source>
        <dbReference type="Proteomes" id="UP000676246"/>
    </source>
</evidence>
<dbReference type="PROSITE" id="PS51318">
    <property type="entry name" value="TAT"/>
    <property type="match status" value="1"/>
</dbReference>